<reference evidence="2" key="5">
    <citation type="submission" date="2020-09" db="EMBL/GenBank/DDBJ databases">
        <authorList>
            <person name="Sun Q."/>
            <person name="Ohkuma M."/>
        </authorList>
    </citation>
    <scope>NUCLEOTIDE SEQUENCE</scope>
    <source>
        <strain evidence="2">JCM 4434</strain>
    </source>
</reference>
<sequence>MDISSSHRAIENLIAAYAVHVDSGDFGAVGALLADALFVGSGAPVRGREAVEAMFQDTLITYDDGTPRTKHVTTSTVIDIAADSTHATARSYFTVLQALPDLPLQPIAAGRYQDRFEYRGQRWHFTERHVHVDLVGNMTHHLRN</sequence>
<gene>
    <name evidence="2" type="ORF">GCM10010502_71070</name>
    <name evidence="3" type="ORF">HS99_0009450</name>
</gene>
<reference evidence="3" key="4">
    <citation type="submission" date="2016-08" db="EMBL/GenBank/DDBJ databases">
        <title>Sequencing, Assembly and Comparative Genomics of S. aureofaciens ATCC 10762.</title>
        <authorList>
            <person name="Gradnigo J.S."/>
            <person name="Johnson N."/>
            <person name="Somerville G.A."/>
        </authorList>
    </citation>
    <scope>NUCLEOTIDE SEQUENCE [LARGE SCALE GENOMIC DNA]</scope>
    <source>
        <strain evidence="3">ATCC 10762</strain>
    </source>
</reference>
<feature type="domain" description="SnoaL-like" evidence="1">
    <location>
        <begin position="5"/>
        <end position="129"/>
    </location>
</feature>
<dbReference type="Gene3D" id="3.10.450.50">
    <property type="match status" value="1"/>
</dbReference>
<dbReference type="Proteomes" id="UP000610124">
    <property type="component" value="Unassembled WGS sequence"/>
</dbReference>
<evidence type="ECO:0000259" key="1">
    <source>
        <dbReference type="Pfam" id="PF13577"/>
    </source>
</evidence>
<dbReference type="InterPro" id="IPR037401">
    <property type="entry name" value="SnoaL-like"/>
</dbReference>
<dbReference type="Pfam" id="PF13577">
    <property type="entry name" value="SnoaL_4"/>
    <property type="match status" value="1"/>
</dbReference>
<dbReference type="OrthoDB" id="7605094at2"/>
<dbReference type="EMBL" id="JPRF03000043">
    <property type="protein sequence ID" value="OEV34704.1"/>
    <property type="molecule type" value="Genomic_DNA"/>
</dbReference>
<reference evidence="3 4" key="2">
    <citation type="submission" date="2014-07" db="EMBL/GenBank/DDBJ databases">
        <authorList>
            <person name="Zhang J.E."/>
            <person name="Yang H."/>
            <person name="Guo J."/>
            <person name="Deng Z."/>
            <person name="Luo H."/>
            <person name="Luo M."/>
            <person name="Zhao B."/>
        </authorList>
    </citation>
    <scope>NUCLEOTIDE SEQUENCE [LARGE SCALE GENOMIC DNA]</scope>
    <source>
        <strain evidence="3">ATCC 10762</strain>
        <strain evidence="4">ATCC 10762 / DSM 40127 / CCM 3239 / JCM 4008 / LMG 5968 / NBRC 12843 / NCIMB 8234 / A-377</strain>
    </source>
</reference>
<accession>A0A8H9I480</accession>
<reference evidence="2" key="1">
    <citation type="journal article" date="2014" name="Int. J. Syst. Evol. Microbiol.">
        <title>Complete genome sequence of Corynebacterium casei LMG S-19264T (=DSM 44701T), isolated from a smear-ripened cheese.</title>
        <authorList>
            <consortium name="US DOE Joint Genome Institute (JGI-PGF)"/>
            <person name="Walter F."/>
            <person name="Albersmeier A."/>
            <person name="Kalinowski J."/>
            <person name="Ruckert C."/>
        </authorList>
    </citation>
    <scope>NUCLEOTIDE SEQUENCE</scope>
    <source>
        <strain evidence="2">JCM 4434</strain>
    </source>
</reference>
<evidence type="ECO:0000313" key="3">
    <source>
        <dbReference type="EMBL" id="OEV34704.1"/>
    </source>
</evidence>
<dbReference type="EMBL" id="BMUB01000038">
    <property type="protein sequence ID" value="GGV05921.1"/>
    <property type="molecule type" value="Genomic_DNA"/>
</dbReference>
<dbReference type="SUPFAM" id="SSF54427">
    <property type="entry name" value="NTF2-like"/>
    <property type="match status" value="1"/>
</dbReference>
<dbReference type="Proteomes" id="UP000037395">
    <property type="component" value="Unassembled WGS sequence"/>
</dbReference>
<dbReference type="KEGG" id="kau:B6264_26330"/>
<name>A0A1E7N1Z3_KITAU</name>
<accession>A0A1E7N1Z3</accession>
<evidence type="ECO:0000313" key="2">
    <source>
        <dbReference type="EMBL" id="GGV05921.1"/>
    </source>
</evidence>
<dbReference type="CDD" id="cd00531">
    <property type="entry name" value="NTF2_like"/>
    <property type="match status" value="1"/>
</dbReference>
<reference evidence="4" key="3">
    <citation type="submission" date="2016-08" db="EMBL/GenBank/DDBJ databases">
        <title>Sequencing, assembly and comparative genomics of S. aureofaciens ATCC 10762.</title>
        <authorList>
            <person name="Gradnigo J.S."/>
            <person name="Johnson N."/>
            <person name="Somerville G.A."/>
        </authorList>
    </citation>
    <scope>NUCLEOTIDE SEQUENCE [LARGE SCALE GENOMIC DNA]</scope>
    <source>
        <strain evidence="4">ATCC 10762 / DSM 40127 / CCM 3239 / JCM 4008 / LMG 5968 / NBRC 12843 / NCIMB 8234 / A-377</strain>
    </source>
</reference>
<comment type="caution">
    <text evidence="3">The sequence shown here is derived from an EMBL/GenBank/DDBJ whole genome shotgun (WGS) entry which is preliminary data.</text>
</comment>
<proteinExistence type="predicted"/>
<protein>
    <recommendedName>
        <fullName evidence="1">SnoaL-like domain-containing protein</fullName>
    </recommendedName>
</protein>
<organism evidence="3 4">
    <name type="scientific">Kitasatospora aureofaciens</name>
    <name type="common">Streptomyces aureofaciens</name>
    <dbReference type="NCBI Taxonomy" id="1894"/>
    <lineage>
        <taxon>Bacteria</taxon>
        <taxon>Bacillati</taxon>
        <taxon>Actinomycetota</taxon>
        <taxon>Actinomycetes</taxon>
        <taxon>Kitasatosporales</taxon>
        <taxon>Streptomycetaceae</taxon>
        <taxon>Kitasatospora</taxon>
    </lineage>
</organism>
<dbReference type="AlphaFoldDB" id="A0A1E7N1Z3"/>
<keyword evidence="4" id="KW-1185">Reference proteome</keyword>
<dbReference type="InterPro" id="IPR032710">
    <property type="entry name" value="NTF2-like_dom_sf"/>
</dbReference>
<evidence type="ECO:0000313" key="4">
    <source>
        <dbReference type="Proteomes" id="UP000037395"/>
    </source>
</evidence>